<comment type="caution">
    <text evidence="3">The sequence shown here is derived from an EMBL/GenBank/DDBJ whole genome shotgun (WGS) entry which is preliminary data.</text>
</comment>
<reference evidence="3 4" key="1">
    <citation type="submission" date="2024-10" db="EMBL/GenBank/DDBJ databases">
        <title>Novel secondary metabolite-producing bacteria for plant disease control.</title>
        <authorList>
            <person name="Chevrette M."/>
        </authorList>
    </citation>
    <scope>NUCLEOTIDE SEQUENCE [LARGE SCALE GENOMIC DNA]</scope>
    <source>
        <strain evidence="3 4">J30 TE3557</strain>
    </source>
</reference>
<keyword evidence="4" id="KW-1185">Reference proteome</keyword>
<dbReference type="PANTHER" id="PTHR43539:SF91">
    <property type="entry name" value="FAD-DEPENDENT URATE HYDROXYLASE"/>
    <property type="match status" value="1"/>
</dbReference>
<dbReference type="EC" id="1.14.13.113" evidence="3"/>
<dbReference type="Proteomes" id="UP001620520">
    <property type="component" value="Unassembled WGS sequence"/>
</dbReference>
<dbReference type="InterPro" id="IPR050982">
    <property type="entry name" value="Auxin_biosynth/cation_transpt"/>
</dbReference>
<dbReference type="PANTHER" id="PTHR43539">
    <property type="entry name" value="FLAVIN-BINDING MONOOXYGENASE-LIKE PROTEIN (AFU_ORTHOLOGUE AFUA_4G09220)"/>
    <property type="match status" value="1"/>
</dbReference>
<evidence type="ECO:0000259" key="2">
    <source>
        <dbReference type="Pfam" id="PF13454"/>
    </source>
</evidence>
<sequence length="496" mass="53185">MSPVSSEFQPARPSVVLAELEARVARELSLLDMPHAPWIPPQGDPNNGDVLDAVVIGGGVTGLAAASSLLLRGVNKLLVLDRNPPGAEGPWATSARMKTLRTAKSGMGPTPGVPSLSPRAWYEATYGAEAWEDITFFPLNDWVEYLRWFKEVLGLPVQNNADVVDVEALSNGWLRLTAEVDGVTRLVTARRVIVCTGYGGWGGARLPAVLQDLPKKLYAHSSESIDFRALEGLRVGILGVGASAIDNASTALEHGAASVDFYVRRRSVPTLHRAKALINVGCIEGFGYMEGETRFEFLRLLQADGAPPPAHSVQRLREAGSHRLHLGSDITAVNADGDSLTLWANGQPHSLDFLISATGFEVDGRRRPEWQRLLPSMKFVGDDPELPERARQAFAHHPAVDRDYRILEAVPGTCPGLRNVFVLADAAIPSQGVGAVSVIGAAAVAAHAATAVIGTLFAEDSALHLNKMNDYCEPEYAVDDWPDPVESANPASTGRA</sequence>
<dbReference type="InterPro" id="IPR038732">
    <property type="entry name" value="HpyO/CreE_NAD-binding"/>
</dbReference>
<dbReference type="SUPFAM" id="SSF51905">
    <property type="entry name" value="FAD/NAD(P)-binding domain"/>
    <property type="match status" value="1"/>
</dbReference>
<dbReference type="RefSeq" id="WP_404593518.1">
    <property type="nucleotide sequence ID" value="NZ_JBIYEW010000003.1"/>
</dbReference>
<keyword evidence="1 3" id="KW-0560">Oxidoreductase</keyword>
<gene>
    <name evidence="3" type="ORF">ABIA52_000614</name>
</gene>
<proteinExistence type="predicted"/>
<feature type="domain" description="FAD-dependent urate hydroxylase HpyO/Asp monooxygenase CreE-like FAD/NAD(P)-binding" evidence="2">
    <location>
        <begin position="54"/>
        <end position="198"/>
    </location>
</feature>
<dbReference type="Gene3D" id="3.50.50.60">
    <property type="entry name" value="FAD/NAD(P)-binding domain"/>
    <property type="match status" value="2"/>
</dbReference>
<name>A0ABW8N136_9MICC</name>
<dbReference type="GO" id="GO:0102099">
    <property type="term" value="F:FAD-dependent urate hydroxylase activity"/>
    <property type="evidence" value="ECO:0007669"/>
    <property type="project" value="UniProtKB-EC"/>
</dbReference>
<accession>A0ABW8N136</accession>
<dbReference type="InterPro" id="IPR036188">
    <property type="entry name" value="FAD/NAD-bd_sf"/>
</dbReference>
<dbReference type="PRINTS" id="PR00411">
    <property type="entry name" value="PNDRDTASEI"/>
</dbReference>
<evidence type="ECO:0000313" key="4">
    <source>
        <dbReference type="Proteomes" id="UP001620520"/>
    </source>
</evidence>
<evidence type="ECO:0000256" key="1">
    <source>
        <dbReference type="ARBA" id="ARBA00023002"/>
    </source>
</evidence>
<protein>
    <submittedName>
        <fullName evidence="3">Cation diffusion facilitator CzcD-associated flavoprotein CzcO</fullName>
        <ecNumber evidence="3">1.14.13.113</ecNumber>
    </submittedName>
</protein>
<evidence type="ECO:0000313" key="3">
    <source>
        <dbReference type="EMBL" id="MFK4637725.1"/>
    </source>
</evidence>
<organism evidence="3 4">
    <name type="scientific">Paenarthrobacter histidinolovorans</name>
    <dbReference type="NCBI Taxonomy" id="43664"/>
    <lineage>
        <taxon>Bacteria</taxon>
        <taxon>Bacillati</taxon>
        <taxon>Actinomycetota</taxon>
        <taxon>Actinomycetes</taxon>
        <taxon>Micrococcales</taxon>
        <taxon>Micrococcaceae</taxon>
        <taxon>Paenarthrobacter</taxon>
    </lineage>
</organism>
<dbReference type="Pfam" id="PF13454">
    <property type="entry name" value="NAD_binding_9"/>
    <property type="match status" value="1"/>
</dbReference>
<dbReference type="EMBL" id="JBIYEW010000003">
    <property type="protein sequence ID" value="MFK4637725.1"/>
    <property type="molecule type" value="Genomic_DNA"/>
</dbReference>